<name>A0ABQ5V749_9PROT</name>
<dbReference type="PROSITE" id="PS50949">
    <property type="entry name" value="HTH_GNTR"/>
    <property type="match status" value="1"/>
</dbReference>
<comment type="caution">
    <text evidence="5">The sequence shown here is derived from an EMBL/GenBank/DDBJ whole genome shotgun (WGS) entry which is preliminary data.</text>
</comment>
<organism evidence="5 6">
    <name type="scientific">Algimonas ampicilliniresistens</name>
    <dbReference type="NCBI Taxonomy" id="1298735"/>
    <lineage>
        <taxon>Bacteria</taxon>
        <taxon>Pseudomonadati</taxon>
        <taxon>Pseudomonadota</taxon>
        <taxon>Alphaproteobacteria</taxon>
        <taxon>Maricaulales</taxon>
        <taxon>Robiginitomaculaceae</taxon>
        <taxon>Algimonas</taxon>
    </lineage>
</organism>
<evidence type="ECO:0000313" key="5">
    <source>
        <dbReference type="EMBL" id="GLQ23220.1"/>
    </source>
</evidence>
<reference evidence="5" key="1">
    <citation type="journal article" date="2014" name="Int. J. Syst. Evol. Microbiol.">
        <title>Complete genome of a new Firmicutes species belonging to the dominant human colonic microbiota ('Ruminococcus bicirculans') reveals two chromosomes and a selective capacity to utilize plant glucans.</title>
        <authorList>
            <consortium name="NISC Comparative Sequencing Program"/>
            <person name="Wegmann U."/>
            <person name="Louis P."/>
            <person name="Goesmann A."/>
            <person name="Henrissat B."/>
            <person name="Duncan S.H."/>
            <person name="Flint H.J."/>
        </authorList>
    </citation>
    <scope>NUCLEOTIDE SEQUENCE</scope>
    <source>
        <strain evidence="5">NBRC 108219</strain>
    </source>
</reference>
<gene>
    <name evidence="5" type="ORF">GCM10007853_10940</name>
</gene>
<evidence type="ECO:0000256" key="3">
    <source>
        <dbReference type="ARBA" id="ARBA00023163"/>
    </source>
</evidence>
<dbReference type="RefSeq" id="WP_284388408.1">
    <property type="nucleotide sequence ID" value="NZ_BSNK01000001.1"/>
</dbReference>
<keyword evidence="3" id="KW-0804">Transcription</keyword>
<keyword evidence="2" id="KW-0238">DNA-binding</keyword>
<evidence type="ECO:0000259" key="4">
    <source>
        <dbReference type="PROSITE" id="PS50949"/>
    </source>
</evidence>
<dbReference type="EMBL" id="BSNK01000001">
    <property type="protein sequence ID" value="GLQ23220.1"/>
    <property type="molecule type" value="Genomic_DNA"/>
</dbReference>
<keyword evidence="1" id="KW-0805">Transcription regulation</keyword>
<dbReference type="SUPFAM" id="SSF46785">
    <property type="entry name" value="Winged helix' DNA-binding domain"/>
    <property type="match status" value="1"/>
</dbReference>
<evidence type="ECO:0000256" key="2">
    <source>
        <dbReference type="ARBA" id="ARBA00023125"/>
    </source>
</evidence>
<dbReference type="Proteomes" id="UP001161391">
    <property type="component" value="Unassembled WGS sequence"/>
</dbReference>
<dbReference type="SMART" id="SM00895">
    <property type="entry name" value="FCD"/>
    <property type="match status" value="1"/>
</dbReference>
<dbReference type="InterPro" id="IPR008920">
    <property type="entry name" value="TF_FadR/GntR_C"/>
</dbReference>
<dbReference type="Gene3D" id="1.10.10.10">
    <property type="entry name" value="Winged helix-like DNA-binding domain superfamily/Winged helix DNA-binding domain"/>
    <property type="match status" value="1"/>
</dbReference>
<reference evidence="5" key="2">
    <citation type="submission" date="2023-01" db="EMBL/GenBank/DDBJ databases">
        <title>Draft genome sequence of Algimonas ampicilliniresistens strain NBRC 108219.</title>
        <authorList>
            <person name="Sun Q."/>
            <person name="Mori K."/>
        </authorList>
    </citation>
    <scope>NUCLEOTIDE SEQUENCE</scope>
    <source>
        <strain evidence="5">NBRC 108219</strain>
    </source>
</reference>
<dbReference type="Gene3D" id="1.20.120.530">
    <property type="entry name" value="GntR ligand-binding domain-like"/>
    <property type="match status" value="1"/>
</dbReference>
<dbReference type="SMART" id="SM00345">
    <property type="entry name" value="HTH_GNTR"/>
    <property type="match status" value="1"/>
</dbReference>
<dbReference type="SUPFAM" id="SSF48008">
    <property type="entry name" value="GntR ligand-binding domain-like"/>
    <property type="match status" value="1"/>
</dbReference>
<evidence type="ECO:0000256" key="1">
    <source>
        <dbReference type="ARBA" id="ARBA00023015"/>
    </source>
</evidence>
<dbReference type="InterPro" id="IPR011711">
    <property type="entry name" value="GntR_C"/>
</dbReference>
<dbReference type="InterPro" id="IPR036388">
    <property type="entry name" value="WH-like_DNA-bd_sf"/>
</dbReference>
<accession>A0ABQ5V749</accession>
<dbReference type="Pfam" id="PF00392">
    <property type="entry name" value="GntR"/>
    <property type="match status" value="1"/>
</dbReference>
<dbReference type="CDD" id="cd07377">
    <property type="entry name" value="WHTH_GntR"/>
    <property type="match status" value="1"/>
</dbReference>
<feature type="domain" description="HTH gntR-type" evidence="4">
    <location>
        <begin position="1"/>
        <end position="67"/>
    </location>
</feature>
<dbReference type="PANTHER" id="PTHR43537">
    <property type="entry name" value="TRANSCRIPTIONAL REGULATOR, GNTR FAMILY"/>
    <property type="match status" value="1"/>
</dbReference>
<keyword evidence="6" id="KW-1185">Reference proteome</keyword>
<proteinExistence type="predicted"/>
<dbReference type="InterPro" id="IPR000524">
    <property type="entry name" value="Tscrpt_reg_HTH_GntR"/>
</dbReference>
<sequence length="205" mass="23160">MSSHQIVETLREEILTGRIKAGQKLRQTALAERFGISRIPIRDAISTLANEKLVIASPNQSARVVHLNVEEHAEIFDLREILECHALSHAIRYVSDVELTHARHVHKRTCLEAGKEGWSEGDRDFHMTLYSPSGLHRTQALIFELRQVCRVQVASYDNLQAQTALWIEQHEEILHHSDRRDAAAAVRVLRAHISDAKGALFGASE</sequence>
<protein>
    <submittedName>
        <fullName evidence="5">GntR family transcriptional regulator</fullName>
    </submittedName>
</protein>
<evidence type="ECO:0000313" key="6">
    <source>
        <dbReference type="Proteomes" id="UP001161391"/>
    </source>
</evidence>
<dbReference type="Pfam" id="PF07729">
    <property type="entry name" value="FCD"/>
    <property type="match status" value="1"/>
</dbReference>
<dbReference type="InterPro" id="IPR036390">
    <property type="entry name" value="WH_DNA-bd_sf"/>
</dbReference>
<dbReference type="PANTHER" id="PTHR43537:SF41">
    <property type="entry name" value="TRANSCRIPTIONAL REGULATORY PROTEIN"/>
    <property type="match status" value="1"/>
</dbReference>